<accession>A0A451ASF2</accession>
<dbReference type="EMBL" id="CAADFY010000191">
    <property type="protein sequence ID" value="VFK59917.1"/>
    <property type="molecule type" value="Genomic_DNA"/>
</dbReference>
<evidence type="ECO:0000313" key="3">
    <source>
        <dbReference type="EMBL" id="VFK68917.1"/>
    </source>
</evidence>
<reference evidence="3" key="1">
    <citation type="submission" date="2019-02" db="EMBL/GenBank/DDBJ databases">
        <authorList>
            <person name="Gruber-Vodicka R. H."/>
            <person name="Seah K. B. B."/>
        </authorList>
    </citation>
    <scope>NUCLEOTIDE SEQUENCE</scope>
    <source>
        <strain evidence="1">BECK_BY1</strain>
        <strain evidence="3">BECK_BY2</strain>
        <strain evidence="2">BECK_BY3</strain>
    </source>
</reference>
<gene>
    <name evidence="1" type="ORF">BECKTUN1418D_GA0071000_102221</name>
    <name evidence="3" type="ORF">BECKTUN1418E_GA0071001_11893</name>
    <name evidence="2" type="ORF">BECKTUN1418F_GA0071002_11913</name>
</gene>
<dbReference type="AlphaFoldDB" id="A0A451ASF2"/>
<evidence type="ECO:0000313" key="2">
    <source>
        <dbReference type="EMBL" id="VFK59917.1"/>
    </source>
</evidence>
<keyword evidence="3" id="KW-0808">Transferase</keyword>
<name>A0A451ASF2_9GAMM</name>
<dbReference type="Pfam" id="PF08780">
    <property type="entry name" value="NTase_sub_bind"/>
    <property type="match status" value="1"/>
</dbReference>
<protein>
    <submittedName>
        <fullName evidence="3">Nucleotidyltransferase substrate binding protein, HI0074 family</fullName>
    </submittedName>
</protein>
<dbReference type="EMBL" id="CAADFX010000022">
    <property type="protein sequence ID" value="VFK54366.1"/>
    <property type="molecule type" value="Genomic_DNA"/>
</dbReference>
<dbReference type="SUPFAM" id="SSF81593">
    <property type="entry name" value="Nucleotidyltransferase substrate binding subunit/domain"/>
    <property type="match status" value="1"/>
</dbReference>
<organism evidence="3">
    <name type="scientific">Candidatus Kentrum sp. TUN</name>
    <dbReference type="NCBI Taxonomy" id="2126343"/>
    <lineage>
        <taxon>Bacteria</taxon>
        <taxon>Pseudomonadati</taxon>
        <taxon>Pseudomonadota</taxon>
        <taxon>Gammaproteobacteria</taxon>
        <taxon>Candidatus Kentrum</taxon>
    </lineage>
</organism>
<sequence>MTDTRWKQRFDNFDRAFVLLREVQDSGIDSLSRLEREGAIQRFEFAFELAWKTLKDYMEENGTIVIPVSPRNVIKEAFKARVIDDGQVWIDMMLDRNRLSHMYNSRIFDEVLHKLSERYFAAFNRLHDFFLNRSVEE</sequence>
<dbReference type="Gene3D" id="1.20.120.330">
    <property type="entry name" value="Nucleotidyltransferases domain 2"/>
    <property type="match status" value="1"/>
</dbReference>
<dbReference type="EMBL" id="CAADFV010000189">
    <property type="protein sequence ID" value="VFK68917.1"/>
    <property type="molecule type" value="Genomic_DNA"/>
</dbReference>
<dbReference type="NCBIfam" id="TIGR01987">
    <property type="entry name" value="HI0074"/>
    <property type="match status" value="1"/>
</dbReference>
<dbReference type="InterPro" id="IPR010235">
    <property type="entry name" value="HepT"/>
</dbReference>
<evidence type="ECO:0000313" key="1">
    <source>
        <dbReference type="EMBL" id="VFK54366.1"/>
    </source>
</evidence>
<dbReference type="GO" id="GO:0016740">
    <property type="term" value="F:transferase activity"/>
    <property type="evidence" value="ECO:0007669"/>
    <property type="project" value="UniProtKB-KW"/>
</dbReference>
<proteinExistence type="predicted"/>